<evidence type="ECO:0000313" key="3">
    <source>
        <dbReference type="EMBL" id="KAK5977985.1"/>
    </source>
</evidence>
<comment type="caution">
    <text evidence="3">The sequence shown here is derived from an EMBL/GenBank/DDBJ whole genome shotgun (WGS) entry which is preliminary data.</text>
</comment>
<evidence type="ECO:0000256" key="1">
    <source>
        <dbReference type="SAM" id="Phobius"/>
    </source>
</evidence>
<accession>A0AAN8FEP2</accession>
<proteinExistence type="predicted"/>
<evidence type="ECO:0000313" key="4">
    <source>
        <dbReference type="Proteomes" id="UP001331761"/>
    </source>
</evidence>
<dbReference type="Proteomes" id="UP001331761">
    <property type="component" value="Unassembled WGS sequence"/>
</dbReference>
<keyword evidence="2" id="KW-0732">Signal</keyword>
<dbReference type="EMBL" id="WIXE01009950">
    <property type="protein sequence ID" value="KAK5977985.1"/>
    <property type="molecule type" value="Genomic_DNA"/>
</dbReference>
<keyword evidence="1" id="KW-0812">Transmembrane</keyword>
<reference evidence="3 4" key="1">
    <citation type="submission" date="2019-10" db="EMBL/GenBank/DDBJ databases">
        <title>Assembly and Annotation for the nematode Trichostrongylus colubriformis.</title>
        <authorList>
            <person name="Martin J."/>
        </authorList>
    </citation>
    <scope>NUCLEOTIDE SEQUENCE [LARGE SCALE GENOMIC DNA]</scope>
    <source>
        <strain evidence="3">G859</strain>
        <tissue evidence="3">Whole worm</tissue>
    </source>
</reference>
<gene>
    <name evidence="3" type="ORF">GCK32_010500</name>
</gene>
<keyword evidence="1" id="KW-1133">Transmembrane helix</keyword>
<name>A0AAN8FEP2_TRICO</name>
<feature type="transmembrane region" description="Helical" evidence="1">
    <location>
        <begin position="153"/>
        <end position="178"/>
    </location>
</feature>
<dbReference type="AlphaFoldDB" id="A0AAN8FEP2"/>
<keyword evidence="4" id="KW-1185">Reference proteome</keyword>
<keyword evidence="1" id="KW-0472">Membrane</keyword>
<protein>
    <submittedName>
        <fullName evidence="3">Uncharacterized protein</fullName>
    </submittedName>
</protein>
<evidence type="ECO:0000256" key="2">
    <source>
        <dbReference type="SAM" id="SignalP"/>
    </source>
</evidence>
<organism evidence="3 4">
    <name type="scientific">Trichostrongylus colubriformis</name>
    <name type="common">Black scour worm</name>
    <dbReference type="NCBI Taxonomy" id="6319"/>
    <lineage>
        <taxon>Eukaryota</taxon>
        <taxon>Metazoa</taxon>
        <taxon>Ecdysozoa</taxon>
        <taxon>Nematoda</taxon>
        <taxon>Chromadorea</taxon>
        <taxon>Rhabditida</taxon>
        <taxon>Rhabditina</taxon>
        <taxon>Rhabditomorpha</taxon>
        <taxon>Strongyloidea</taxon>
        <taxon>Trichostrongylidae</taxon>
        <taxon>Trichostrongylus</taxon>
    </lineage>
</organism>
<feature type="signal peptide" evidence="2">
    <location>
        <begin position="1"/>
        <end position="21"/>
    </location>
</feature>
<sequence length="201" mass="22391">MLGLVQFLLFVFVVPLPFGEGQQLSMILESLNLRSNQSTDLTCSRIREILLNKILLKDWHCIGGTKASFHEPGMWIIATSPLVGVAEKKMPLEIAYDEKSHDKRLSTIFELEDDVNRQLRSTAAMQGYPINVTMTYIQFRADKVSPCSGGISAGGIVALIEGIILLVICGSVAFRFYAKKRAHMHNALEREGEENFGTETD</sequence>
<feature type="chain" id="PRO_5042861145" evidence="2">
    <location>
        <begin position="22"/>
        <end position="201"/>
    </location>
</feature>